<reference evidence="6 7" key="1">
    <citation type="submission" date="2019-09" db="EMBL/GenBank/DDBJ databases">
        <title>Taxonomic organization of the family Brucellaceae based on a phylogenomic approach.</title>
        <authorList>
            <person name="Leclercq S."/>
            <person name="Cloeckaert A."/>
            <person name="Zygmunt M.S."/>
        </authorList>
    </citation>
    <scope>NUCLEOTIDE SEQUENCE [LARGE SCALE GENOMIC DNA]</scope>
    <source>
        <strain evidence="6 7">WS1830</strain>
    </source>
</reference>
<dbReference type="InterPro" id="IPR036388">
    <property type="entry name" value="WH-like_DNA-bd_sf"/>
</dbReference>
<dbReference type="SUPFAM" id="SSF53850">
    <property type="entry name" value="Periplasmic binding protein-like II"/>
    <property type="match status" value="1"/>
</dbReference>
<dbReference type="PANTHER" id="PTHR30537">
    <property type="entry name" value="HTH-TYPE TRANSCRIPTIONAL REGULATOR"/>
    <property type="match status" value="1"/>
</dbReference>
<dbReference type="Pfam" id="PF03466">
    <property type="entry name" value="LysR_substrate"/>
    <property type="match status" value="1"/>
</dbReference>
<organism evidence="6 7">
    <name type="scientific">Brucella tritici</name>
    <dbReference type="NCBI Taxonomy" id="94626"/>
    <lineage>
        <taxon>Bacteria</taxon>
        <taxon>Pseudomonadati</taxon>
        <taxon>Pseudomonadota</taxon>
        <taxon>Alphaproteobacteria</taxon>
        <taxon>Hyphomicrobiales</taxon>
        <taxon>Brucellaceae</taxon>
        <taxon>Brucella/Ochrobactrum group</taxon>
        <taxon>Brucella</taxon>
    </lineage>
</organism>
<dbReference type="Gene3D" id="1.10.10.10">
    <property type="entry name" value="Winged helix-like DNA-binding domain superfamily/Winged helix DNA-binding domain"/>
    <property type="match status" value="1"/>
</dbReference>
<name>A0A6L3Y493_9HYPH</name>
<dbReference type="Gene3D" id="3.40.190.290">
    <property type="match status" value="1"/>
</dbReference>
<proteinExistence type="inferred from homology"/>
<dbReference type="GO" id="GO:0003677">
    <property type="term" value="F:DNA binding"/>
    <property type="evidence" value="ECO:0007669"/>
    <property type="project" value="UniProtKB-KW"/>
</dbReference>
<comment type="caution">
    <text evidence="6">The sequence shown here is derived from an EMBL/GenBank/DDBJ whole genome shotgun (WGS) entry which is preliminary data.</text>
</comment>
<evidence type="ECO:0000256" key="1">
    <source>
        <dbReference type="ARBA" id="ARBA00009437"/>
    </source>
</evidence>
<dbReference type="Pfam" id="PF00126">
    <property type="entry name" value="HTH_1"/>
    <property type="match status" value="1"/>
</dbReference>
<evidence type="ECO:0000256" key="4">
    <source>
        <dbReference type="ARBA" id="ARBA00023163"/>
    </source>
</evidence>
<evidence type="ECO:0000259" key="5">
    <source>
        <dbReference type="PROSITE" id="PS50931"/>
    </source>
</evidence>
<gene>
    <name evidence="6" type="ORF">F9L08_25980</name>
</gene>
<dbReference type="InterPro" id="IPR058163">
    <property type="entry name" value="LysR-type_TF_proteobact-type"/>
</dbReference>
<accession>A0A6L3Y493</accession>
<sequence length="298" mass="32796">MPNLLNETAGLLAFVRTVEAGSFSAAARLLKTSPSVISRSVGRLERLIEARLFLRSTRALVLTADGHLLFERLSPLLRELDIADDEINARKEISGRVRFSMSSELAPLFLDTILSGFAARYPGIHLEIGLTDRHVDIIREDYDVAFRVGAVENGDLIIRRLADFEMIMVGSPDFANNHGLPGKIEEAARLPFARYMANGYPNDVKLDDGTHFVPQGRVDCDSGQALKAAARQGLGAAVVMRCVVKDDLEKGTLVDISKMLPLASMPFHAVHAYKRLVPMRVRVLCDMVENRAKVLASS</sequence>
<keyword evidence="2" id="KW-0805">Transcription regulation</keyword>
<dbReference type="PROSITE" id="PS50931">
    <property type="entry name" value="HTH_LYSR"/>
    <property type="match status" value="1"/>
</dbReference>
<dbReference type="InterPro" id="IPR000847">
    <property type="entry name" value="LysR_HTH_N"/>
</dbReference>
<dbReference type="GO" id="GO:0003700">
    <property type="term" value="F:DNA-binding transcription factor activity"/>
    <property type="evidence" value="ECO:0007669"/>
    <property type="project" value="InterPro"/>
</dbReference>
<dbReference type="EMBL" id="WBVX01000044">
    <property type="protein sequence ID" value="KAB2676851.1"/>
    <property type="molecule type" value="Genomic_DNA"/>
</dbReference>
<keyword evidence="4" id="KW-0804">Transcription</keyword>
<comment type="similarity">
    <text evidence="1">Belongs to the LysR transcriptional regulatory family.</text>
</comment>
<evidence type="ECO:0000313" key="7">
    <source>
        <dbReference type="Proteomes" id="UP000481643"/>
    </source>
</evidence>
<dbReference type="PANTHER" id="PTHR30537:SF5">
    <property type="entry name" value="HTH-TYPE TRANSCRIPTIONAL ACTIVATOR TTDR-RELATED"/>
    <property type="match status" value="1"/>
</dbReference>
<keyword evidence="3" id="KW-0238">DNA-binding</keyword>
<protein>
    <submittedName>
        <fullName evidence="6">LysR family transcriptional regulator</fullName>
    </submittedName>
</protein>
<dbReference type="CDD" id="cd08422">
    <property type="entry name" value="PBP2_CrgA_like"/>
    <property type="match status" value="1"/>
</dbReference>
<dbReference type="SUPFAM" id="SSF46785">
    <property type="entry name" value="Winged helix' DNA-binding domain"/>
    <property type="match status" value="1"/>
</dbReference>
<evidence type="ECO:0000256" key="3">
    <source>
        <dbReference type="ARBA" id="ARBA00023125"/>
    </source>
</evidence>
<feature type="domain" description="HTH lysR-type" evidence="5">
    <location>
        <begin position="6"/>
        <end position="63"/>
    </location>
</feature>
<dbReference type="RefSeq" id="WP_151653844.1">
    <property type="nucleotide sequence ID" value="NZ_WBVX01000044.1"/>
</dbReference>
<dbReference type="InterPro" id="IPR036390">
    <property type="entry name" value="WH_DNA-bd_sf"/>
</dbReference>
<dbReference type="InterPro" id="IPR005119">
    <property type="entry name" value="LysR_subst-bd"/>
</dbReference>
<evidence type="ECO:0000313" key="6">
    <source>
        <dbReference type="EMBL" id="KAB2676851.1"/>
    </source>
</evidence>
<dbReference type="AlphaFoldDB" id="A0A6L3Y493"/>
<dbReference type="Proteomes" id="UP000481643">
    <property type="component" value="Unassembled WGS sequence"/>
</dbReference>
<evidence type="ECO:0000256" key="2">
    <source>
        <dbReference type="ARBA" id="ARBA00023015"/>
    </source>
</evidence>